<feature type="region of interest" description="Disordered" evidence="1">
    <location>
        <begin position="42"/>
        <end position="90"/>
    </location>
</feature>
<reference evidence="2 4" key="2">
    <citation type="journal article" date="2013" name="Nature">
        <title>Insights into bilaterian evolution from three spiralian genomes.</title>
        <authorList>
            <person name="Simakov O."/>
            <person name="Marletaz F."/>
            <person name="Cho S.J."/>
            <person name="Edsinger-Gonzales E."/>
            <person name="Havlak P."/>
            <person name="Hellsten U."/>
            <person name="Kuo D.H."/>
            <person name="Larsson T."/>
            <person name="Lv J."/>
            <person name="Arendt D."/>
            <person name="Savage R."/>
            <person name="Osoegawa K."/>
            <person name="de Jong P."/>
            <person name="Grimwood J."/>
            <person name="Chapman J.A."/>
            <person name="Shapiro H."/>
            <person name="Aerts A."/>
            <person name="Otillar R.P."/>
            <person name="Terry A.Y."/>
            <person name="Boore J.L."/>
            <person name="Grigoriev I.V."/>
            <person name="Lindberg D.R."/>
            <person name="Seaver E.C."/>
            <person name="Weisblat D.A."/>
            <person name="Putnam N.H."/>
            <person name="Rokhsar D.S."/>
        </authorList>
    </citation>
    <scope>NUCLEOTIDE SEQUENCE</scope>
    <source>
        <strain evidence="2 4">I ESC-2004</strain>
    </source>
</reference>
<dbReference type="EMBL" id="KB307289">
    <property type="protein sequence ID" value="ELT99042.1"/>
    <property type="molecule type" value="Genomic_DNA"/>
</dbReference>
<gene>
    <name evidence="2" type="ORF">CAPTEDRAFT_212476</name>
</gene>
<accession>R7TZG9</accession>
<name>R7TZG9_CAPTE</name>
<evidence type="ECO:0000313" key="2">
    <source>
        <dbReference type="EMBL" id="ELT99042.1"/>
    </source>
</evidence>
<feature type="compositionally biased region" description="Basic residues" evidence="1">
    <location>
        <begin position="60"/>
        <end position="69"/>
    </location>
</feature>
<reference evidence="3" key="3">
    <citation type="submission" date="2015-06" db="UniProtKB">
        <authorList>
            <consortium name="EnsemblMetazoa"/>
        </authorList>
    </citation>
    <scope>IDENTIFICATION</scope>
</reference>
<dbReference type="Proteomes" id="UP000014760">
    <property type="component" value="Unassembled WGS sequence"/>
</dbReference>
<proteinExistence type="predicted"/>
<protein>
    <submittedName>
        <fullName evidence="2 3">Uncharacterized protein</fullName>
    </submittedName>
</protein>
<dbReference type="EnsemblMetazoa" id="CapteT212476">
    <property type="protein sequence ID" value="CapteP212476"/>
    <property type="gene ID" value="CapteG212476"/>
</dbReference>
<evidence type="ECO:0000313" key="3">
    <source>
        <dbReference type="EnsemblMetazoa" id="CapteP212476"/>
    </source>
</evidence>
<evidence type="ECO:0000313" key="4">
    <source>
        <dbReference type="Proteomes" id="UP000014760"/>
    </source>
</evidence>
<reference evidence="4" key="1">
    <citation type="submission" date="2012-12" db="EMBL/GenBank/DDBJ databases">
        <authorList>
            <person name="Hellsten U."/>
            <person name="Grimwood J."/>
            <person name="Chapman J.A."/>
            <person name="Shapiro H."/>
            <person name="Aerts A."/>
            <person name="Otillar R.P."/>
            <person name="Terry A.Y."/>
            <person name="Boore J.L."/>
            <person name="Simakov O."/>
            <person name="Marletaz F."/>
            <person name="Cho S.-J."/>
            <person name="Edsinger-Gonzales E."/>
            <person name="Havlak P."/>
            <person name="Kuo D.-H."/>
            <person name="Larsson T."/>
            <person name="Lv J."/>
            <person name="Arendt D."/>
            <person name="Savage R."/>
            <person name="Osoegawa K."/>
            <person name="de Jong P."/>
            <person name="Lindberg D.R."/>
            <person name="Seaver E.C."/>
            <person name="Weisblat D.A."/>
            <person name="Putnam N.H."/>
            <person name="Grigoriev I.V."/>
            <person name="Rokhsar D.S."/>
        </authorList>
    </citation>
    <scope>NUCLEOTIDE SEQUENCE</scope>
    <source>
        <strain evidence="4">I ESC-2004</strain>
    </source>
</reference>
<dbReference type="HOGENOM" id="CLU_2173392_0_0_1"/>
<dbReference type="EMBL" id="AMQN01010214">
    <property type="status" value="NOT_ANNOTATED_CDS"/>
    <property type="molecule type" value="Genomic_DNA"/>
</dbReference>
<dbReference type="AlphaFoldDB" id="R7TZG9"/>
<feature type="compositionally biased region" description="Basic and acidic residues" evidence="1">
    <location>
        <begin position="44"/>
        <end position="59"/>
    </location>
</feature>
<keyword evidence="4" id="KW-1185">Reference proteome</keyword>
<organism evidence="2">
    <name type="scientific">Capitella teleta</name>
    <name type="common">Polychaete worm</name>
    <dbReference type="NCBI Taxonomy" id="283909"/>
    <lineage>
        <taxon>Eukaryota</taxon>
        <taxon>Metazoa</taxon>
        <taxon>Spiralia</taxon>
        <taxon>Lophotrochozoa</taxon>
        <taxon>Annelida</taxon>
        <taxon>Polychaeta</taxon>
        <taxon>Sedentaria</taxon>
        <taxon>Scolecida</taxon>
        <taxon>Capitellidae</taxon>
        <taxon>Capitella</taxon>
    </lineage>
</organism>
<sequence length="110" mass="12730">MARMGRKYQDEATIRSYNMVVMGDDLSRNLIADWSIFHMRKKHSVEESQSKTHLPDPRTIRRRNNSRITKRAEDSGQASKGNKTKWTAESKGMGERYRVFAGVATECNHK</sequence>
<evidence type="ECO:0000256" key="1">
    <source>
        <dbReference type="SAM" id="MobiDB-lite"/>
    </source>
</evidence>
<feature type="compositionally biased region" description="Polar residues" evidence="1">
    <location>
        <begin position="76"/>
        <end position="85"/>
    </location>
</feature>